<organism evidence="2 3">
    <name type="scientific">Clostridium cavendishii DSM 21758</name>
    <dbReference type="NCBI Taxonomy" id="1121302"/>
    <lineage>
        <taxon>Bacteria</taxon>
        <taxon>Bacillati</taxon>
        <taxon>Bacillota</taxon>
        <taxon>Clostridia</taxon>
        <taxon>Eubacteriales</taxon>
        <taxon>Clostridiaceae</taxon>
        <taxon>Clostridium</taxon>
    </lineage>
</organism>
<keyword evidence="3" id="KW-1185">Reference proteome</keyword>
<feature type="compositionally biased region" description="Basic and acidic residues" evidence="1">
    <location>
        <begin position="17"/>
        <end position="36"/>
    </location>
</feature>
<reference evidence="2 3" key="1">
    <citation type="submission" date="2016-11" db="EMBL/GenBank/DDBJ databases">
        <authorList>
            <person name="Jaros S."/>
            <person name="Januszkiewicz K."/>
            <person name="Wedrychowicz H."/>
        </authorList>
    </citation>
    <scope>NUCLEOTIDE SEQUENCE [LARGE SCALE GENOMIC DNA]</scope>
    <source>
        <strain evidence="2 3">DSM 21758</strain>
    </source>
</reference>
<name>A0A1M6ARU6_9CLOT</name>
<evidence type="ECO:0000256" key="1">
    <source>
        <dbReference type="SAM" id="MobiDB-lite"/>
    </source>
</evidence>
<dbReference type="AlphaFoldDB" id="A0A1M6ARU6"/>
<evidence type="ECO:0000313" key="2">
    <source>
        <dbReference type="EMBL" id="SHI39141.1"/>
    </source>
</evidence>
<dbReference type="NCBIfam" id="NF040919">
    <property type="entry name" value="Clostri_philic"/>
    <property type="match status" value="1"/>
</dbReference>
<protein>
    <submittedName>
        <fullName evidence="2">Uncharacterized protein</fullName>
    </submittedName>
</protein>
<gene>
    <name evidence="2" type="ORF">SAMN02745163_00159</name>
</gene>
<accession>A0A1M6ARU6</accession>
<evidence type="ECO:0000313" key="3">
    <source>
        <dbReference type="Proteomes" id="UP000184310"/>
    </source>
</evidence>
<proteinExistence type="predicted"/>
<dbReference type="RefSeq" id="WP_200802820.1">
    <property type="nucleotide sequence ID" value="NZ_FQZB01000003.1"/>
</dbReference>
<feature type="compositionally biased region" description="Basic and acidic residues" evidence="1">
    <location>
        <begin position="1"/>
        <end position="11"/>
    </location>
</feature>
<feature type="region of interest" description="Disordered" evidence="1">
    <location>
        <begin position="1"/>
        <end position="47"/>
    </location>
</feature>
<dbReference type="EMBL" id="FQZB01000003">
    <property type="protein sequence ID" value="SHI39141.1"/>
    <property type="molecule type" value="Genomic_DNA"/>
</dbReference>
<sequence>MRNKYSNKEVRNNTTDDGERRQRIHEHQDNKREKKNPPARNMNGNPI</sequence>
<dbReference type="Proteomes" id="UP000184310">
    <property type="component" value="Unassembled WGS sequence"/>
</dbReference>